<name>A0A1C0ZR14_9BACL</name>
<sequence>MNIDLIYGLPFIAVTICYKGQELILEHVLLDTGSAGTIFNADIVDQIGVNVEPGDFLSTIRGVGGVEVVYSKRLDFVRIGEISLQEFEVEIGEMNYGMSDGILGFDFIRSTGMIIHSKELRISLTGVI</sequence>
<organism evidence="1 2">
    <name type="scientific">Paenibacillus pectinilyticus</name>
    <dbReference type="NCBI Taxonomy" id="512399"/>
    <lineage>
        <taxon>Bacteria</taxon>
        <taxon>Bacillati</taxon>
        <taxon>Bacillota</taxon>
        <taxon>Bacilli</taxon>
        <taxon>Bacillales</taxon>
        <taxon>Paenibacillaceae</taxon>
        <taxon>Paenibacillus</taxon>
    </lineage>
</organism>
<protein>
    <recommendedName>
        <fullName evidence="3">Peptidase A2 domain-containing protein</fullName>
    </recommendedName>
</protein>
<dbReference type="InterPro" id="IPR034122">
    <property type="entry name" value="Retropepsin-like_bacterial"/>
</dbReference>
<dbReference type="RefSeq" id="WP_065859429.1">
    <property type="nucleotide sequence ID" value="NZ_LYPC01000032.1"/>
</dbReference>
<dbReference type="Proteomes" id="UP000093309">
    <property type="component" value="Unassembled WGS sequence"/>
</dbReference>
<reference evidence="2" key="1">
    <citation type="submission" date="2016-05" db="EMBL/GenBank/DDBJ databases">
        <title>Paenibacillus oryzae. sp. nov., isolated from the rice root.</title>
        <authorList>
            <person name="Zhang J."/>
            <person name="Zhang X."/>
        </authorList>
    </citation>
    <scope>NUCLEOTIDE SEQUENCE [LARGE SCALE GENOMIC DNA]</scope>
    <source>
        <strain evidence="2">KCTC13222</strain>
    </source>
</reference>
<evidence type="ECO:0008006" key="3">
    <source>
        <dbReference type="Google" id="ProtNLM"/>
    </source>
</evidence>
<dbReference type="Gene3D" id="2.40.70.10">
    <property type="entry name" value="Acid Proteases"/>
    <property type="match status" value="1"/>
</dbReference>
<gene>
    <name evidence="1" type="ORF">A8709_11930</name>
</gene>
<dbReference type="AlphaFoldDB" id="A0A1C0ZR14"/>
<dbReference type="SUPFAM" id="SSF50630">
    <property type="entry name" value="Acid proteases"/>
    <property type="match status" value="1"/>
</dbReference>
<dbReference type="InterPro" id="IPR021109">
    <property type="entry name" value="Peptidase_aspartic_dom_sf"/>
</dbReference>
<dbReference type="CDD" id="cd05483">
    <property type="entry name" value="retropepsin_like_bacteria"/>
    <property type="match status" value="1"/>
</dbReference>
<comment type="caution">
    <text evidence="1">The sequence shown here is derived from an EMBL/GenBank/DDBJ whole genome shotgun (WGS) entry which is preliminary data.</text>
</comment>
<keyword evidence="2" id="KW-1185">Reference proteome</keyword>
<evidence type="ECO:0000313" key="1">
    <source>
        <dbReference type="EMBL" id="OCT10503.1"/>
    </source>
</evidence>
<dbReference type="OrthoDB" id="2735601at2"/>
<proteinExistence type="predicted"/>
<accession>A0A1C0ZR14</accession>
<dbReference type="STRING" id="512399.A8709_11930"/>
<evidence type="ECO:0000313" key="2">
    <source>
        <dbReference type="Proteomes" id="UP000093309"/>
    </source>
</evidence>
<dbReference type="EMBL" id="LYPC01000032">
    <property type="protein sequence ID" value="OCT10503.1"/>
    <property type="molecule type" value="Genomic_DNA"/>
</dbReference>
<dbReference type="Pfam" id="PF13650">
    <property type="entry name" value="Asp_protease_2"/>
    <property type="match status" value="1"/>
</dbReference>